<protein>
    <submittedName>
        <fullName evidence="3">DsDNA helicase</fullName>
    </submittedName>
</protein>
<dbReference type="EMBL" id="BK015105">
    <property type="protein sequence ID" value="DAD91166.1"/>
    <property type="molecule type" value="Genomic_DNA"/>
</dbReference>
<dbReference type="Pfam" id="PF13362">
    <property type="entry name" value="Toprim_3"/>
    <property type="match status" value="1"/>
</dbReference>
<accession>A0A8S5N901</accession>
<dbReference type="Gene3D" id="3.40.50.300">
    <property type="entry name" value="P-loop containing nucleotide triphosphate hydrolases"/>
    <property type="match status" value="1"/>
</dbReference>
<keyword evidence="3" id="KW-0067">ATP-binding</keyword>
<name>A0A8S5N901_9CAUD</name>
<evidence type="ECO:0000259" key="2">
    <source>
        <dbReference type="Pfam" id="PF19263"/>
    </source>
</evidence>
<dbReference type="CDD" id="cd01029">
    <property type="entry name" value="TOPRIM_primases"/>
    <property type="match status" value="1"/>
</dbReference>
<dbReference type="InterPro" id="IPR006171">
    <property type="entry name" value="TOPRIM_dom"/>
</dbReference>
<evidence type="ECO:0000259" key="1">
    <source>
        <dbReference type="Pfam" id="PF13362"/>
    </source>
</evidence>
<keyword evidence="3" id="KW-0347">Helicase</keyword>
<keyword evidence="3" id="KW-0547">Nucleotide-binding</keyword>
<feature type="domain" description="Toprim" evidence="1">
    <location>
        <begin position="218"/>
        <end position="270"/>
    </location>
</feature>
<dbReference type="InterPro" id="IPR045455">
    <property type="entry name" value="NrS-1_pol-like_helicase"/>
</dbReference>
<feature type="domain" description="NrS-1 polymerase-like helicase" evidence="2">
    <location>
        <begin position="555"/>
        <end position="659"/>
    </location>
</feature>
<dbReference type="Pfam" id="PF19263">
    <property type="entry name" value="DUF5906"/>
    <property type="match status" value="1"/>
</dbReference>
<keyword evidence="3" id="KW-0378">Hydrolase</keyword>
<reference evidence="3" key="1">
    <citation type="journal article" date="2021" name="Proc. Natl. Acad. Sci. U.S.A.">
        <title>A Catalog of Tens of Thousands of Viruses from Human Metagenomes Reveals Hidden Associations with Chronic Diseases.</title>
        <authorList>
            <person name="Tisza M.J."/>
            <person name="Buck C.B."/>
        </authorList>
    </citation>
    <scope>NUCLEOTIDE SEQUENCE</scope>
    <source>
        <strain evidence="3">CtHaT25</strain>
    </source>
</reference>
<evidence type="ECO:0000313" key="3">
    <source>
        <dbReference type="EMBL" id="DAD91166.1"/>
    </source>
</evidence>
<dbReference type="InterPro" id="IPR034154">
    <property type="entry name" value="TOPRIM_DnaG/twinkle"/>
</dbReference>
<dbReference type="InterPro" id="IPR027417">
    <property type="entry name" value="P-loop_NTPase"/>
</dbReference>
<organism evidence="3">
    <name type="scientific">Myoviridae sp. ctHaT25</name>
    <dbReference type="NCBI Taxonomy" id="2826635"/>
    <lineage>
        <taxon>Viruses</taxon>
        <taxon>Duplodnaviria</taxon>
        <taxon>Heunggongvirae</taxon>
        <taxon>Uroviricota</taxon>
        <taxon>Caudoviricetes</taxon>
    </lineage>
</organism>
<sequence>MARTLREIEEQMAEHGIFVPPGYDLVVSNGSKFDRFKPADSRWKRSKEAWYVLFEHQTKSGKTYYAGKYGIADEQYLVEMSRNNSFTPDEKKEVEEKREENRKKIEAMLADQRTACKDKALKLWRAAADSVSASLPYIVKKGIRPIGARQLRNQLLIPMYQINPEHPEERSLVSLQIITEAETDDGGKEIKKVFLTGTPKKGSFSLLAPPGTPDSDIVYVCEGWATGCSIYQATQKPVYVAFDAGNIDAVITAIKPIEKRRIVIAADNDCHYHTKLKNDFKAKYGVDLEIGASRSSPAQLIETPAGQVTVKAYWGEMDGETCVYYSEKAPGQKKAIQRNGLNTGVMKATLAAIKHRCLMTVPKFKDPTKLGTDFNDLVSEEGIDMAREQLAILMNPSERTPTAKEKREIRAKEKAKAASQAARIVEELGKTYIHIYPEDVCWDLKEKLLVKIGVLRQCYESKLVTAYLTNAYGNLKRIRKDQLVFRPDGVVPPGCVNTFTGWKTNPDPNASCAKLISHLFLICEEDEHVFDWVLKWLAYPIQHPGAKMHTALVVFGEREGTGKSMFFDAVSRIYGREYSRHVDQKLMTSRFNMWLSHKLFVVADEVVTSKERRELKGILKNLITSPVHQLEEKNMPVVEEDNLTNFVYLSNEMQPLALDWFDRRYMCIRYNAELSPQYFNELAEEIENGGVNALCHYLMHVDLTGFEPSTRPIETQATRDLKELGTDSARRFLLKWINEETPFLVGPASSQDLYRAYLLWLPSAGERQMMTATMFGLTASSMMIRREKVRAVVYDHEYSVSDFKNDKQTKEKRLTVYFPNKTEEEMLANPPERIELSQQLRNFQDSLYQANRRQRNYGHI</sequence>
<dbReference type="GO" id="GO:0004386">
    <property type="term" value="F:helicase activity"/>
    <property type="evidence" value="ECO:0007669"/>
    <property type="project" value="UniProtKB-KW"/>
</dbReference>
<proteinExistence type="predicted"/>